<evidence type="ECO:0000313" key="1">
    <source>
        <dbReference type="EMBL" id="GAD53497.1"/>
    </source>
</evidence>
<name>U2YXI1_9EURY</name>
<organism evidence="1 2">
    <name type="scientific">Halarchaeum acidiphilum MH1-52-1</name>
    <dbReference type="NCBI Taxonomy" id="1261545"/>
    <lineage>
        <taxon>Archaea</taxon>
        <taxon>Methanobacteriati</taxon>
        <taxon>Methanobacteriota</taxon>
        <taxon>Stenosarchaea group</taxon>
        <taxon>Halobacteria</taxon>
        <taxon>Halobacteriales</taxon>
        <taxon>Halobacteriaceae</taxon>
    </lineage>
</organism>
<accession>U2YXI1</accession>
<dbReference type="eggNOG" id="arCOG06313">
    <property type="taxonomic scope" value="Archaea"/>
</dbReference>
<dbReference type="Pfam" id="PF26484">
    <property type="entry name" value="WNWW"/>
    <property type="match status" value="1"/>
</dbReference>
<dbReference type="Proteomes" id="UP000016986">
    <property type="component" value="Unassembled WGS sequence"/>
</dbReference>
<dbReference type="AlphaFoldDB" id="U2YXI1"/>
<comment type="caution">
    <text evidence="1">The sequence shown here is derived from an EMBL/GenBank/DDBJ whole genome shotgun (WGS) entry which is preliminary data.</text>
</comment>
<protein>
    <submittedName>
        <fullName evidence="1">Hypotheical protein</fullName>
    </submittedName>
</protein>
<dbReference type="EMBL" id="BATA01000071">
    <property type="protein sequence ID" value="GAD53497.1"/>
    <property type="molecule type" value="Genomic_DNA"/>
</dbReference>
<gene>
    <name evidence="1" type="ORF">MBEHAL_2257</name>
</gene>
<dbReference type="RefSeq" id="WP_021780623.1">
    <property type="nucleotide sequence ID" value="NZ_BATA01000071.1"/>
</dbReference>
<dbReference type="InterPro" id="IPR058716">
    <property type="entry name" value="WNWW_dom-containing"/>
</dbReference>
<proteinExistence type="predicted"/>
<evidence type="ECO:0000313" key="2">
    <source>
        <dbReference type="Proteomes" id="UP000016986"/>
    </source>
</evidence>
<reference evidence="1 2" key="1">
    <citation type="submission" date="2013-09" db="EMBL/GenBank/DDBJ databases">
        <title>Whole genome sequencing of Halarchaeum acidiphilum strain MH1-52-1.</title>
        <authorList>
            <person name="Shimane Y."/>
            <person name="Minegishi H."/>
            <person name="Nishi S."/>
            <person name="Echigo A."/>
            <person name="Shuto A."/>
            <person name="Konishi M."/>
            <person name="Ito T."/>
            <person name="Ohkuma M."/>
            <person name="Ohta Y."/>
            <person name="Nagano Y."/>
            <person name="Tsubouchi T."/>
            <person name="Mori K."/>
            <person name="Usui K."/>
            <person name="Kamekura M."/>
            <person name="Usami R."/>
            <person name="Takaki Y."/>
            <person name="Hatada Y."/>
        </authorList>
    </citation>
    <scope>NUCLEOTIDE SEQUENCE [LARGE SCALE GENOMIC DNA]</scope>
    <source>
        <strain evidence="1 2">JCM 16109</strain>
    </source>
</reference>
<keyword evidence="2" id="KW-1185">Reference proteome</keyword>
<sequence length="104" mass="11365">MTSIFKGEREAGGVTATVEAFESALAAFPGSEAERAAVARLAADLAVSGRYEADTGRELTPAEVVEHLDDAPDERVVSRWNWWVGSLDLAHGGYAEFVVRRWRE</sequence>